<evidence type="ECO:0000313" key="3">
    <source>
        <dbReference type="Proteomes" id="UP000321362"/>
    </source>
</evidence>
<dbReference type="EMBL" id="CP042437">
    <property type="protein sequence ID" value="QEC78977.1"/>
    <property type="molecule type" value="Genomic_DNA"/>
</dbReference>
<dbReference type="PANTHER" id="PTHR32182:SF22">
    <property type="entry name" value="ATP-DEPENDENT ENDONUCLEASE, OLD FAMILY-RELATED"/>
    <property type="match status" value="1"/>
</dbReference>
<dbReference type="Proteomes" id="UP000321362">
    <property type="component" value="Chromosome"/>
</dbReference>
<feature type="domain" description="Protein CR006 P-loop" evidence="1">
    <location>
        <begin position="266"/>
        <end position="719"/>
    </location>
</feature>
<dbReference type="AlphaFoldDB" id="A0A5B8W695"/>
<sequence length="910" mass="104070">MSNAINELIKLNFDEREWICELRNKVCEHGVLSEDDVQTAFDKLNSDIKLSGIVLPDTTGTTVAANKTLYKLYENTNAAGLYDNKHITFSPSFTLIYGKNGSGKTSYYKILKDAFHSSQDIIGNIYQVSAIPSTAKIDFVDKKKHRANQLKGITAGFPDPSAFTIEWLAGKQNPSHIKFCDDRILSSSLSKKDSGWSVDRYKLGYYDTLRSSVEEVEKKYNEHLTGLNARYSENFEILIKGLKSDAEKSIKKFLLANKDVVKPLTDKLEELSKLTLETDHLIKKGDLQRTTNMSVEDLTDKIDLATIRSNAIVKIQAYIDELISIYKEVKAVNDRIEQVAKLKKSLDFSKFNQFKLLFDPQVNKDKYVELLQKIAETALTFGFDNYPDEVEKCFYCNQELPDENKSLIKDIHQLIDNEVNKEITQLQTLLRRYQSKVDKMLQTKAELITIASLGEIYQTADQAMIDFGQWQNQRFDPTELNLLKIDLDDLKPIHVNFEIIVIQLNDLLDMVQSEGYVIRHDLGDLKGRLLAIETLKKEARENLALLEDKEFCVNQKVLIEGLLKSLEDIKTCKKSGSNFQSYKMKISKDKGRVEEELIRNNYLQSFNKNLAYFEIARRDNIKRPFSNPVGTSKIDAKIEANNKSFSVSAILSEGEAKVYSICDWLTELEFDDKEILVFDDPITSLDDSNIYKVVDKIIDLSKAYQVVVFTHNFEFYHRLIQKSLGSSSMHKAKCGLCEHSSEADQCAGKLPGSTGIHKCATYYIIEHALQPGMVKEEVIFMTLDWEERIKIIRDNLIAGDITQADKHLRTTINNFFERFVLNDIKRQVYRNNDLIKEWRGMRDISEVDYNILMEVHNKISAEGTIHESSPEVRTALDVRGYIAEFNKAVRAINNIRSFNNPSAPAPIAEI</sequence>
<dbReference type="OrthoDB" id="9789562at2"/>
<protein>
    <submittedName>
        <fullName evidence="2">AAA family ATPase</fullName>
    </submittedName>
</protein>
<reference evidence="2 3" key="1">
    <citation type="journal article" date="2013" name="J. Microbiol.">
        <title>Mucilaginibacter ginsenosidivorax sp. nov., with ginsenoside converting activity isolated from sediment.</title>
        <authorList>
            <person name="Kim J.K."/>
            <person name="Choi T.E."/>
            <person name="Liu Q.M."/>
            <person name="Park H.Y."/>
            <person name="Yi T.H."/>
            <person name="Yoon M.H."/>
            <person name="Kim S.C."/>
            <person name="Im W.T."/>
        </authorList>
    </citation>
    <scope>NUCLEOTIDE SEQUENCE [LARGE SCALE GENOMIC DNA]</scope>
    <source>
        <strain evidence="2 3">KHI28</strain>
    </source>
</reference>
<dbReference type="KEGG" id="mgk:FSB76_24630"/>
<dbReference type="InterPro" id="IPR026866">
    <property type="entry name" value="CR006_AAA"/>
</dbReference>
<name>A0A5B8W695_9SPHI</name>
<dbReference type="Gene3D" id="3.40.50.300">
    <property type="entry name" value="P-loop containing nucleotide triphosphate hydrolases"/>
    <property type="match status" value="2"/>
</dbReference>
<dbReference type="Pfam" id="PF13166">
    <property type="entry name" value="AAA_13"/>
    <property type="match status" value="1"/>
</dbReference>
<organism evidence="2 3">
    <name type="scientific">Mucilaginibacter ginsenosidivorax</name>
    <dbReference type="NCBI Taxonomy" id="862126"/>
    <lineage>
        <taxon>Bacteria</taxon>
        <taxon>Pseudomonadati</taxon>
        <taxon>Bacteroidota</taxon>
        <taxon>Sphingobacteriia</taxon>
        <taxon>Sphingobacteriales</taxon>
        <taxon>Sphingobacteriaceae</taxon>
        <taxon>Mucilaginibacter</taxon>
    </lineage>
</organism>
<dbReference type="GO" id="GO:0006302">
    <property type="term" value="P:double-strand break repair"/>
    <property type="evidence" value="ECO:0007669"/>
    <property type="project" value="TreeGrafter"/>
</dbReference>
<dbReference type="PANTHER" id="PTHR32182">
    <property type="entry name" value="DNA REPLICATION AND REPAIR PROTEIN RECF"/>
    <property type="match status" value="1"/>
</dbReference>
<dbReference type="RefSeq" id="WP_147058120.1">
    <property type="nucleotide sequence ID" value="NZ_CP042437.1"/>
</dbReference>
<dbReference type="InterPro" id="IPR027417">
    <property type="entry name" value="P-loop_NTPase"/>
</dbReference>
<evidence type="ECO:0000259" key="1">
    <source>
        <dbReference type="Pfam" id="PF13166"/>
    </source>
</evidence>
<dbReference type="SUPFAM" id="SSF52540">
    <property type="entry name" value="P-loop containing nucleoside triphosphate hydrolases"/>
    <property type="match status" value="1"/>
</dbReference>
<keyword evidence="3" id="KW-1185">Reference proteome</keyword>
<dbReference type="GO" id="GO:0000731">
    <property type="term" value="P:DNA synthesis involved in DNA repair"/>
    <property type="evidence" value="ECO:0007669"/>
    <property type="project" value="TreeGrafter"/>
</dbReference>
<gene>
    <name evidence="2" type="ORF">FSB76_24630</name>
</gene>
<evidence type="ECO:0000313" key="2">
    <source>
        <dbReference type="EMBL" id="QEC78977.1"/>
    </source>
</evidence>
<proteinExistence type="predicted"/>
<accession>A0A5B8W695</accession>